<accession>A0A397TPF8</accession>
<dbReference type="AlphaFoldDB" id="A0A397TPF8"/>
<gene>
    <name evidence="1" type="ORF">C2G38_2237714</name>
</gene>
<keyword evidence="2" id="KW-1185">Reference proteome</keyword>
<dbReference type="Proteomes" id="UP000266673">
    <property type="component" value="Unassembled WGS sequence"/>
</dbReference>
<evidence type="ECO:0000313" key="1">
    <source>
        <dbReference type="EMBL" id="RIA99802.1"/>
    </source>
</evidence>
<comment type="caution">
    <text evidence="1">The sequence shown here is derived from an EMBL/GenBank/DDBJ whole genome shotgun (WGS) entry which is preliminary data.</text>
</comment>
<sequence length="53" mass="5621">MACFFIVGVVVGVFIVKVAHYSAFVIGVVDQFVNDTCPLIESCRARRGASNGG</sequence>
<dbReference type="EMBL" id="QKWP01007318">
    <property type="protein sequence ID" value="RIA99802.1"/>
    <property type="molecule type" value="Genomic_DNA"/>
</dbReference>
<organism evidence="1 2">
    <name type="scientific">Gigaspora rosea</name>
    <dbReference type="NCBI Taxonomy" id="44941"/>
    <lineage>
        <taxon>Eukaryota</taxon>
        <taxon>Fungi</taxon>
        <taxon>Fungi incertae sedis</taxon>
        <taxon>Mucoromycota</taxon>
        <taxon>Glomeromycotina</taxon>
        <taxon>Glomeromycetes</taxon>
        <taxon>Diversisporales</taxon>
        <taxon>Gigasporaceae</taxon>
        <taxon>Gigaspora</taxon>
    </lineage>
</organism>
<evidence type="ECO:0000313" key="2">
    <source>
        <dbReference type="Proteomes" id="UP000266673"/>
    </source>
</evidence>
<proteinExistence type="predicted"/>
<reference evidence="1 2" key="1">
    <citation type="submission" date="2018-06" db="EMBL/GenBank/DDBJ databases">
        <title>Comparative genomics reveals the genomic features of Rhizophagus irregularis, R. cerebriforme, R. diaphanum and Gigaspora rosea, and their symbiotic lifestyle signature.</title>
        <authorList>
            <person name="Morin E."/>
            <person name="San Clemente H."/>
            <person name="Chen E.C.H."/>
            <person name="De La Providencia I."/>
            <person name="Hainaut M."/>
            <person name="Kuo A."/>
            <person name="Kohler A."/>
            <person name="Murat C."/>
            <person name="Tang N."/>
            <person name="Roy S."/>
            <person name="Loubradou J."/>
            <person name="Henrissat B."/>
            <person name="Grigoriev I.V."/>
            <person name="Corradi N."/>
            <person name="Roux C."/>
            <person name="Martin F.M."/>
        </authorList>
    </citation>
    <scope>NUCLEOTIDE SEQUENCE [LARGE SCALE GENOMIC DNA]</scope>
    <source>
        <strain evidence="1 2">DAOM 194757</strain>
    </source>
</reference>
<protein>
    <submittedName>
        <fullName evidence="1">Uncharacterized protein</fullName>
    </submittedName>
</protein>
<name>A0A397TPF8_9GLOM</name>